<evidence type="ECO:0000256" key="9">
    <source>
        <dbReference type="ARBA" id="ARBA00066695"/>
    </source>
</evidence>
<evidence type="ECO:0000256" key="6">
    <source>
        <dbReference type="ARBA" id="ARBA00023004"/>
    </source>
</evidence>
<evidence type="ECO:0000256" key="3">
    <source>
        <dbReference type="ARBA" id="ARBA00022723"/>
    </source>
</evidence>
<feature type="domain" description="Fe2OG dioxygenase" evidence="11">
    <location>
        <begin position="260"/>
        <end position="360"/>
    </location>
</feature>
<dbReference type="InterPro" id="IPR044861">
    <property type="entry name" value="IPNS-like_FE2OG_OXY"/>
</dbReference>
<dbReference type="FunFam" id="2.60.120.330:FF:000013">
    <property type="entry name" value="Gibberellin 3-beta-dioxygenase 1"/>
    <property type="match status" value="1"/>
</dbReference>
<dbReference type="EC" id="1.14.11.15" evidence="9"/>
<dbReference type="RefSeq" id="XP_022145559.1">
    <property type="nucleotide sequence ID" value="XM_022289867.1"/>
</dbReference>
<proteinExistence type="inferred from homology"/>
<dbReference type="InterPro" id="IPR027443">
    <property type="entry name" value="IPNS-like_sf"/>
</dbReference>
<dbReference type="InterPro" id="IPR026992">
    <property type="entry name" value="DIOX_N"/>
</dbReference>
<dbReference type="GO" id="GO:0046872">
    <property type="term" value="F:metal ion binding"/>
    <property type="evidence" value="ECO:0007669"/>
    <property type="project" value="UniProtKB-KW"/>
</dbReference>
<evidence type="ECO:0000256" key="7">
    <source>
        <dbReference type="ARBA" id="ARBA00037909"/>
    </source>
</evidence>
<keyword evidence="12" id="KW-1185">Reference proteome</keyword>
<protein>
    <recommendedName>
        <fullName evidence="9">gibberellin 3beta-dioxygenase</fullName>
        <ecNumber evidence="9">1.14.11.15</ecNumber>
    </recommendedName>
</protein>
<keyword evidence="6 10" id="KW-0408">Iron</keyword>
<comment type="pathway">
    <text evidence="7">Plant hormone biosynthesis; gibberellin biosynthesis.</text>
</comment>
<reference evidence="13" key="1">
    <citation type="submission" date="2025-08" db="UniProtKB">
        <authorList>
            <consortium name="RefSeq"/>
        </authorList>
    </citation>
    <scope>IDENTIFICATION</scope>
    <source>
        <strain evidence="13">OHB3-1</strain>
    </source>
</reference>
<dbReference type="SUPFAM" id="SSF51197">
    <property type="entry name" value="Clavaminate synthase-like"/>
    <property type="match status" value="1"/>
</dbReference>
<dbReference type="AlphaFoldDB" id="A0A6J1CVL5"/>
<dbReference type="GeneID" id="111014979"/>
<dbReference type="Pfam" id="PF03171">
    <property type="entry name" value="2OG-FeII_Oxy"/>
    <property type="match status" value="1"/>
</dbReference>
<accession>A0A6J1CVL5</accession>
<comment type="similarity">
    <text evidence="8">Belongs to the iron/ascorbate-dependent oxidoreductase family. GA3OX subfamily.</text>
</comment>
<dbReference type="InterPro" id="IPR050231">
    <property type="entry name" value="Iron_ascorbate_oxido_reductase"/>
</dbReference>
<comment type="cofactor">
    <cofactor evidence="1">
        <name>L-ascorbate</name>
        <dbReference type="ChEBI" id="CHEBI:38290"/>
    </cofactor>
</comment>
<dbReference type="GO" id="GO:0009686">
    <property type="term" value="P:gibberellin biosynthetic process"/>
    <property type="evidence" value="ECO:0007669"/>
    <property type="project" value="UniProtKB-ARBA"/>
</dbReference>
<evidence type="ECO:0000256" key="8">
    <source>
        <dbReference type="ARBA" id="ARBA00061560"/>
    </source>
</evidence>
<evidence type="ECO:0000256" key="10">
    <source>
        <dbReference type="RuleBase" id="RU003682"/>
    </source>
</evidence>
<dbReference type="Gene3D" id="2.60.120.330">
    <property type="entry name" value="B-lactam Antibiotic, Isopenicillin N Synthase, Chain"/>
    <property type="match status" value="1"/>
</dbReference>
<evidence type="ECO:0000256" key="2">
    <source>
        <dbReference type="ARBA" id="ARBA00004972"/>
    </source>
</evidence>
<dbReference type="Proteomes" id="UP000504603">
    <property type="component" value="Unplaced"/>
</dbReference>
<gene>
    <name evidence="13" type="primary">LOC111014979</name>
</gene>
<dbReference type="PANTHER" id="PTHR47990">
    <property type="entry name" value="2-OXOGLUTARATE (2OG) AND FE(II)-DEPENDENT OXYGENASE SUPERFAMILY PROTEIN-RELATED"/>
    <property type="match status" value="1"/>
</dbReference>
<keyword evidence="3 10" id="KW-0479">Metal-binding</keyword>
<organism evidence="12 13">
    <name type="scientific">Momordica charantia</name>
    <name type="common">Bitter gourd</name>
    <name type="synonym">Balsam pear</name>
    <dbReference type="NCBI Taxonomy" id="3673"/>
    <lineage>
        <taxon>Eukaryota</taxon>
        <taxon>Viridiplantae</taxon>
        <taxon>Streptophyta</taxon>
        <taxon>Embryophyta</taxon>
        <taxon>Tracheophyta</taxon>
        <taxon>Spermatophyta</taxon>
        <taxon>Magnoliopsida</taxon>
        <taxon>eudicotyledons</taxon>
        <taxon>Gunneridae</taxon>
        <taxon>Pentapetalae</taxon>
        <taxon>rosids</taxon>
        <taxon>fabids</taxon>
        <taxon>Cucurbitales</taxon>
        <taxon>Cucurbitaceae</taxon>
        <taxon>Momordiceae</taxon>
        <taxon>Momordica</taxon>
    </lineage>
</organism>
<comment type="pathway">
    <text evidence="2">Hormone biosynthesis.</text>
</comment>
<keyword evidence="4" id="KW-0223">Dioxygenase</keyword>
<dbReference type="Pfam" id="PF14226">
    <property type="entry name" value="DIOX_N"/>
    <property type="match status" value="1"/>
</dbReference>
<evidence type="ECO:0000256" key="5">
    <source>
        <dbReference type="ARBA" id="ARBA00023002"/>
    </source>
</evidence>
<evidence type="ECO:0000313" key="12">
    <source>
        <dbReference type="Proteomes" id="UP000504603"/>
    </source>
</evidence>
<sequence length="425" mass="47370">MCFMFYLSCLQITNPIFFCPFPLQNTSSITTFPPFPVLLKSFANIGRSSNLIMATTKKITDAFKSHPVHIPVHKNLDFDSFQELPDSYAWIQPATFPSLADTDSDFDTVPLIDLSLSNVAHHVANACSTWGAFQVINHGISTSLLDRLESAANSLFSLPLHHKLKAARSPDGVTGYGLVRISSFFPKRMWSEGFTIVGSPLDHFRQLWPNDYTEYCDTMREYEREMKSLCGRLIWMALGELGITREDMKWAGPNGDFQASHSVTQFNSYPICPDPDRAMGLGVHTDTSLLTVVYQNNTRGLQVLREGKRWVTVEPVPSGLVVHVGDLLHILTNGLYPSVLHQAVVNRTRKRLSVAYVFGPPESAEISPLKKLLGPTQPPLYRPVTWSEYLGTKAKHFNDALSSVRLCAPLTSLLDINDHSSVTVG</sequence>
<dbReference type="PROSITE" id="PS51471">
    <property type="entry name" value="FE2OG_OXY"/>
    <property type="match status" value="1"/>
</dbReference>
<keyword evidence="5 10" id="KW-0560">Oxidoreductase</keyword>
<dbReference type="KEGG" id="mcha:111014979"/>
<name>A0A6J1CVL5_MOMCH</name>
<dbReference type="GO" id="GO:0016707">
    <property type="term" value="F:gibberellin 3-beta-dioxygenase activity"/>
    <property type="evidence" value="ECO:0007669"/>
    <property type="project" value="UniProtKB-EC"/>
</dbReference>
<dbReference type="InterPro" id="IPR005123">
    <property type="entry name" value="Oxoglu/Fe-dep_dioxygenase_dom"/>
</dbReference>
<evidence type="ECO:0000256" key="4">
    <source>
        <dbReference type="ARBA" id="ARBA00022964"/>
    </source>
</evidence>
<evidence type="ECO:0000313" key="13">
    <source>
        <dbReference type="RefSeq" id="XP_022145559.1"/>
    </source>
</evidence>
<evidence type="ECO:0000256" key="1">
    <source>
        <dbReference type="ARBA" id="ARBA00001961"/>
    </source>
</evidence>
<evidence type="ECO:0000259" key="11">
    <source>
        <dbReference type="PROSITE" id="PS51471"/>
    </source>
</evidence>
<dbReference type="OrthoDB" id="288590at2759"/>